<dbReference type="RefSeq" id="WP_169235059.1">
    <property type="nucleotide sequence ID" value="NZ_JABBGI010000014.1"/>
</dbReference>
<organism evidence="3 4">
    <name type="scientific">Chryseobacterium antibioticum</name>
    <dbReference type="NCBI Taxonomy" id="2728847"/>
    <lineage>
        <taxon>Bacteria</taxon>
        <taxon>Pseudomonadati</taxon>
        <taxon>Bacteroidota</taxon>
        <taxon>Flavobacteriia</taxon>
        <taxon>Flavobacteriales</taxon>
        <taxon>Weeksellaceae</taxon>
        <taxon>Chryseobacterium group</taxon>
        <taxon>Chryseobacterium</taxon>
    </lineage>
</organism>
<sequence>MRRFYFWMGWKFIKNLSKVHLIAFGKIIITNLAYKSYINMRINSITDNFHFGKYKDKKISQIIIENPNYISWCIRYLDNFYIYESFIKDAIMLNSNFNIGISTIEILDRKIQDTNEYNKSFVIFDIKLDNLHETETVKILQKYSYKDWLNPLLQPMLIDLETKKRLEDEQIKIELEEIREQYKREEEERRYRNETDWSSHNDDLGWGEQSEKFWNQF</sequence>
<evidence type="ECO:0000313" key="3">
    <source>
        <dbReference type="EMBL" id="NML70534.1"/>
    </source>
</evidence>
<comment type="caution">
    <text evidence="3">The sequence shown here is derived from an EMBL/GenBank/DDBJ whole genome shotgun (WGS) entry which is preliminary data.</text>
</comment>
<dbReference type="EMBL" id="JABBGI010000014">
    <property type="protein sequence ID" value="NML70534.1"/>
    <property type="molecule type" value="Genomic_DNA"/>
</dbReference>
<evidence type="ECO:0000259" key="2">
    <source>
        <dbReference type="Pfam" id="PF20600"/>
    </source>
</evidence>
<feature type="coiled-coil region" evidence="1">
    <location>
        <begin position="168"/>
        <end position="195"/>
    </location>
</feature>
<gene>
    <name evidence="3" type="ORF">HHL23_12065</name>
</gene>
<protein>
    <recommendedName>
        <fullName evidence="2">Exodeoxyribonuclease X-like C-terminal domain-containing protein</fullName>
    </recommendedName>
</protein>
<evidence type="ECO:0000313" key="4">
    <source>
        <dbReference type="Proteomes" id="UP000544054"/>
    </source>
</evidence>
<proteinExistence type="predicted"/>
<evidence type="ECO:0000256" key="1">
    <source>
        <dbReference type="SAM" id="Coils"/>
    </source>
</evidence>
<dbReference type="Pfam" id="PF20600">
    <property type="entry name" value="ExoX-like_C"/>
    <property type="match status" value="1"/>
</dbReference>
<dbReference type="Proteomes" id="UP000544054">
    <property type="component" value="Unassembled WGS sequence"/>
</dbReference>
<name>A0A7Y0ANK2_9FLAO</name>
<reference evidence="3 4" key="1">
    <citation type="submission" date="2020-04" db="EMBL/GenBank/DDBJ databases">
        <title>Chryseobacterium sp. RP-3-3 sp. nov., isolated from Jeju soil.</title>
        <authorList>
            <person name="Dahal R.H."/>
        </authorList>
    </citation>
    <scope>NUCLEOTIDE SEQUENCE [LARGE SCALE GENOMIC DNA]</scope>
    <source>
        <strain evidence="3 4">RP-3-3</strain>
    </source>
</reference>
<dbReference type="InterPro" id="IPR046768">
    <property type="entry name" value="ExoX-like_C"/>
</dbReference>
<keyword evidence="1" id="KW-0175">Coiled coil</keyword>
<dbReference type="AlphaFoldDB" id="A0A7Y0ANK2"/>
<accession>A0A7Y0ANK2</accession>
<feature type="domain" description="Exodeoxyribonuclease X-like C-terminal" evidence="2">
    <location>
        <begin position="49"/>
        <end position="78"/>
    </location>
</feature>
<keyword evidence="4" id="KW-1185">Reference proteome</keyword>